<gene>
    <name evidence="1" type="ORF">L6452_35887</name>
</gene>
<reference evidence="1 2" key="2">
    <citation type="journal article" date="2022" name="Mol. Ecol. Resour.">
        <title>The genomes of chicory, endive, great burdock and yacon provide insights into Asteraceae paleo-polyploidization history and plant inulin production.</title>
        <authorList>
            <person name="Fan W."/>
            <person name="Wang S."/>
            <person name="Wang H."/>
            <person name="Wang A."/>
            <person name="Jiang F."/>
            <person name="Liu H."/>
            <person name="Zhao H."/>
            <person name="Xu D."/>
            <person name="Zhang Y."/>
        </authorList>
    </citation>
    <scope>NUCLEOTIDE SEQUENCE [LARGE SCALE GENOMIC DNA]</scope>
    <source>
        <strain evidence="2">cv. Niubang</strain>
    </source>
</reference>
<proteinExistence type="predicted"/>
<comment type="caution">
    <text evidence="1">The sequence shown here is derived from an EMBL/GenBank/DDBJ whole genome shotgun (WGS) entry which is preliminary data.</text>
</comment>
<reference evidence="2" key="1">
    <citation type="journal article" date="2022" name="Mol. Ecol. Resour.">
        <title>The genomes of chicory, endive, great burdock and yacon provide insights into Asteraceae palaeo-polyploidization history and plant inulin production.</title>
        <authorList>
            <person name="Fan W."/>
            <person name="Wang S."/>
            <person name="Wang H."/>
            <person name="Wang A."/>
            <person name="Jiang F."/>
            <person name="Liu H."/>
            <person name="Zhao H."/>
            <person name="Xu D."/>
            <person name="Zhang Y."/>
        </authorList>
    </citation>
    <scope>NUCLEOTIDE SEQUENCE [LARGE SCALE GENOMIC DNA]</scope>
    <source>
        <strain evidence="2">cv. Niubang</strain>
    </source>
</reference>
<organism evidence="1 2">
    <name type="scientific">Arctium lappa</name>
    <name type="common">Greater burdock</name>
    <name type="synonym">Lappa major</name>
    <dbReference type="NCBI Taxonomy" id="4217"/>
    <lineage>
        <taxon>Eukaryota</taxon>
        <taxon>Viridiplantae</taxon>
        <taxon>Streptophyta</taxon>
        <taxon>Embryophyta</taxon>
        <taxon>Tracheophyta</taxon>
        <taxon>Spermatophyta</taxon>
        <taxon>Magnoliopsida</taxon>
        <taxon>eudicotyledons</taxon>
        <taxon>Gunneridae</taxon>
        <taxon>Pentapetalae</taxon>
        <taxon>asterids</taxon>
        <taxon>campanulids</taxon>
        <taxon>Asterales</taxon>
        <taxon>Asteraceae</taxon>
        <taxon>Carduoideae</taxon>
        <taxon>Cardueae</taxon>
        <taxon>Arctiinae</taxon>
        <taxon>Arctium</taxon>
    </lineage>
</organism>
<name>A0ACB8Y8B2_ARCLA</name>
<evidence type="ECO:0000313" key="1">
    <source>
        <dbReference type="EMBL" id="KAI3681104.1"/>
    </source>
</evidence>
<accession>A0ACB8Y8B2</accession>
<dbReference type="Proteomes" id="UP001055879">
    <property type="component" value="Linkage Group LG13"/>
</dbReference>
<keyword evidence="2" id="KW-1185">Reference proteome</keyword>
<protein>
    <submittedName>
        <fullName evidence="1">Uncharacterized protein</fullName>
    </submittedName>
</protein>
<dbReference type="EMBL" id="CM042059">
    <property type="protein sequence ID" value="KAI3681104.1"/>
    <property type="molecule type" value="Genomic_DNA"/>
</dbReference>
<sequence>MPDALPLELLDGNVKRKWEKVQKQSSLLSKLTRQLSVHDNRAAAASNMSNGSSRAESPRCSGQSSSDDWRSAFDVAANGLSDLGSRFGTNGHNRRNNDGDVGSDLKLILLFDFLQQQSTPEDVELAHLLRQLKAKCQGILKLVNPSNPRVLRMCSTQRRQLAQLGSAGGVYKTIVKYLVCVLQLSSSYMVPKENLSIEALLFTPLHFASSHFAL</sequence>
<evidence type="ECO:0000313" key="2">
    <source>
        <dbReference type="Proteomes" id="UP001055879"/>
    </source>
</evidence>